<dbReference type="SUPFAM" id="SSF54211">
    <property type="entry name" value="Ribosomal protein S5 domain 2-like"/>
    <property type="match status" value="1"/>
</dbReference>
<dbReference type="GO" id="GO:0005525">
    <property type="term" value="F:GTP binding"/>
    <property type="evidence" value="ECO:0007669"/>
    <property type="project" value="UniProtKB-UniRule"/>
</dbReference>
<comment type="similarity">
    <text evidence="1">Belongs to the TRAFAC class translation factor GTPase superfamily. Classic translation factor GTPase family. EF-G/EF-2 subfamily.</text>
</comment>
<dbReference type="Pfam" id="PF03764">
    <property type="entry name" value="EFG_IV"/>
    <property type="match status" value="1"/>
</dbReference>
<dbReference type="InterPro" id="IPR020568">
    <property type="entry name" value="Ribosomal_Su5_D2-typ_SF"/>
</dbReference>
<dbReference type="Pfam" id="PF00009">
    <property type="entry name" value="GTP_EFTU"/>
    <property type="match status" value="1"/>
</dbReference>
<dbReference type="Gene3D" id="3.40.50.300">
    <property type="entry name" value="P-loop containing nucleotide triphosphate hydrolases"/>
    <property type="match status" value="1"/>
</dbReference>
<dbReference type="CDD" id="cd03713">
    <property type="entry name" value="EFG_mtEFG_C"/>
    <property type="match status" value="1"/>
</dbReference>
<dbReference type="SUPFAM" id="SSF50447">
    <property type="entry name" value="Translation proteins"/>
    <property type="match status" value="1"/>
</dbReference>
<dbReference type="GO" id="GO:0003746">
    <property type="term" value="F:translation elongation factor activity"/>
    <property type="evidence" value="ECO:0007669"/>
    <property type="project" value="UniProtKB-UniRule"/>
</dbReference>
<dbReference type="InterPro" id="IPR009000">
    <property type="entry name" value="Transl_B-barrel_sf"/>
</dbReference>
<dbReference type="SMART" id="SM00838">
    <property type="entry name" value="EFG_C"/>
    <property type="match status" value="1"/>
</dbReference>
<dbReference type="FunFam" id="3.30.70.240:FF:000001">
    <property type="entry name" value="Elongation factor G"/>
    <property type="match status" value="1"/>
</dbReference>
<dbReference type="Pfam" id="PF22042">
    <property type="entry name" value="EF-G_D2"/>
    <property type="match status" value="1"/>
</dbReference>
<dbReference type="InterPro" id="IPR027417">
    <property type="entry name" value="P-loop_NTPase"/>
</dbReference>
<protein>
    <recommendedName>
        <fullName evidence="4">Elongation factor G</fullName>
    </recommendedName>
</protein>
<dbReference type="NCBIfam" id="TIGR00484">
    <property type="entry name" value="EF-G"/>
    <property type="match status" value="1"/>
</dbReference>
<organism evidence="6">
    <name type="scientific">Eiseniibacteriota bacterium</name>
    <dbReference type="NCBI Taxonomy" id="2212470"/>
    <lineage>
        <taxon>Bacteria</taxon>
        <taxon>Candidatus Eiseniibacteriota</taxon>
    </lineage>
</organism>
<proteinExistence type="inferred from homology"/>
<reference evidence="6" key="1">
    <citation type="journal article" date="2020" name="mSystems">
        <title>Genome- and Community-Level Interaction Insights into Carbon Utilization and Element Cycling Functions of Hydrothermarchaeota in Hydrothermal Sediment.</title>
        <authorList>
            <person name="Zhou Z."/>
            <person name="Liu Y."/>
            <person name="Xu W."/>
            <person name="Pan J."/>
            <person name="Luo Z.H."/>
            <person name="Li M."/>
        </authorList>
    </citation>
    <scope>NUCLEOTIDE SEQUENCE [LARGE SCALE GENOMIC DNA]</scope>
    <source>
        <strain evidence="6">SpSt-1233</strain>
    </source>
</reference>
<gene>
    <name evidence="6" type="primary">fusA</name>
    <name evidence="6" type="ORF">ENO08_01900</name>
</gene>
<dbReference type="PANTHER" id="PTHR43261:SF6">
    <property type="entry name" value="ELONGATION FACTOR G-LIKE PROTEIN"/>
    <property type="match status" value="1"/>
</dbReference>
<dbReference type="CDD" id="cd16262">
    <property type="entry name" value="EFG_III"/>
    <property type="match status" value="1"/>
</dbReference>
<dbReference type="InterPro" id="IPR047872">
    <property type="entry name" value="EFG_IV"/>
</dbReference>
<dbReference type="InterPro" id="IPR041095">
    <property type="entry name" value="EFG_II"/>
</dbReference>
<feature type="domain" description="Tr-type G" evidence="5">
    <location>
        <begin position="7"/>
        <end position="280"/>
    </location>
</feature>
<dbReference type="SMART" id="SM00889">
    <property type="entry name" value="EFG_IV"/>
    <property type="match status" value="1"/>
</dbReference>
<dbReference type="Pfam" id="PF00679">
    <property type="entry name" value="EFG_C"/>
    <property type="match status" value="1"/>
</dbReference>
<dbReference type="SUPFAM" id="SSF52540">
    <property type="entry name" value="P-loop containing nucleoside triphosphate hydrolases"/>
    <property type="match status" value="1"/>
</dbReference>
<dbReference type="Proteomes" id="UP000886069">
    <property type="component" value="Unassembled WGS sequence"/>
</dbReference>
<accession>A0A7V2ATY2</accession>
<dbReference type="InterPro" id="IPR000795">
    <property type="entry name" value="T_Tr_GTP-bd_dom"/>
</dbReference>
<dbReference type="CDD" id="cd01434">
    <property type="entry name" value="EFG_mtEFG1_IV"/>
    <property type="match status" value="1"/>
</dbReference>
<dbReference type="CDD" id="cd04088">
    <property type="entry name" value="EFG_mtEFG_II"/>
    <property type="match status" value="1"/>
</dbReference>
<dbReference type="AlphaFoldDB" id="A0A7V2ATY2"/>
<sequence length="693" mass="75520">MKKYTIDRIRNIVLVGHQASGKTTLGEAMLFNAGVVTRIGRVEDGNTILDSTPDEIERKISISAGIAFAEMDKTKLNILDTPGYEDFIGEVLCCLPVVEGAVVVLSADSGVEIGTENNWRHLDRYHLPRIVCVNKMDKEHADFGRCLEDARKYLGSEVMPLFLPVGRGDSFRGVVDILKKKAYLYTGADGSFTEEEIPADLAGEAGEWRQKLMDFAAEADDSLLEKFLEGGELSDVELANGLASGCVSGTFVPLVPVSATGNIGVKQLMELAVEVLPSPLWRGEIETLSGGETKKTKIDPEGPVTGFVFKSVSEKHTGDLSFIRAYSGAIDAGGELYNANAETSERIGQLFFVQGKNRVDTESIGPGDIGAAVKLKTAKTNQTLCERSKAVVVKPIEFPAPSLHTAIVAKEKNDVDKMGTGLNRLHEEDPTFKVEVDPDLRQTILSGQGELHLEVILGKLKRKQGVEVEMVVPKIPFRETIMKTAEAQGKYKKQSGGRGQYGDVWLRLEPLPREGGFEFVDAVVGGTVPTKYIPAVEKGVVAAMKNGILAGYPVQDVRVTIFDGSFHTVDSSDNAFKVAGSLGFKNAAQLAKPVILEPIMDVEVLVPDEYMGDIMGDLSMRRGKIQGTEQEGSLQKIKAQVPLSELYRYSTMLRSMTQGRATHRRKFSHYEEVPHEVAQKLIAEAEAAKEEGS</sequence>
<dbReference type="InterPro" id="IPR009022">
    <property type="entry name" value="EFG_III"/>
</dbReference>
<dbReference type="EMBL" id="DSEC01000135">
    <property type="protein sequence ID" value="HER43195.1"/>
    <property type="molecule type" value="Genomic_DNA"/>
</dbReference>
<keyword evidence="2" id="KW-0547">Nucleotide-binding</keyword>
<dbReference type="PRINTS" id="PR00315">
    <property type="entry name" value="ELONGATNFCT"/>
</dbReference>
<keyword evidence="6" id="KW-0648">Protein biosynthesis</keyword>
<dbReference type="InterPro" id="IPR005225">
    <property type="entry name" value="Small_GTP-bd"/>
</dbReference>
<dbReference type="NCBIfam" id="NF009379">
    <property type="entry name" value="PRK12740.1-3"/>
    <property type="match status" value="1"/>
</dbReference>
<keyword evidence="3" id="KW-0342">GTP-binding</keyword>
<comment type="caution">
    <text evidence="6">The sequence shown here is derived from an EMBL/GenBank/DDBJ whole genome shotgun (WGS) entry which is preliminary data.</text>
</comment>
<dbReference type="InterPro" id="IPR004540">
    <property type="entry name" value="Transl_elong_EFG/EF2"/>
</dbReference>
<evidence type="ECO:0000256" key="4">
    <source>
        <dbReference type="NCBIfam" id="TIGR00484"/>
    </source>
</evidence>
<dbReference type="Gene3D" id="2.40.30.10">
    <property type="entry name" value="Translation factors"/>
    <property type="match status" value="1"/>
</dbReference>
<dbReference type="Gene3D" id="3.30.70.870">
    <property type="entry name" value="Elongation Factor G (Translational Gtpase), domain 3"/>
    <property type="match status" value="1"/>
</dbReference>
<dbReference type="GO" id="GO:0032790">
    <property type="term" value="P:ribosome disassembly"/>
    <property type="evidence" value="ECO:0007669"/>
    <property type="project" value="TreeGrafter"/>
</dbReference>
<dbReference type="PANTHER" id="PTHR43261">
    <property type="entry name" value="TRANSLATION ELONGATION FACTOR G-RELATED"/>
    <property type="match status" value="1"/>
</dbReference>
<dbReference type="InterPro" id="IPR035649">
    <property type="entry name" value="EFG_V"/>
</dbReference>
<dbReference type="InterPro" id="IPR000640">
    <property type="entry name" value="EFG_V-like"/>
</dbReference>
<dbReference type="PROSITE" id="PS51722">
    <property type="entry name" value="G_TR_2"/>
    <property type="match status" value="1"/>
</dbReference>
<dbReference type="NCBIfam" id="TIGR00231">
    <property type="entry name" value="small_GTP"/>
    <property type="match status" value="1"/>
</dbReference>
<dbReference type="SUPFAM" id="SSF54980">
    <property type="entry name" value="EF-G C-terminal domain-like"/>
    <property type="match status" value="2"/>
</dbReference>
<evidence type="ECO:0000256" key="3">
    <source>
        <dbReference type="ARBA" id="ARBA00023134"/>
    </source>
</evidence>
<evidence type="ECO:0000313" key="6">
    <source>
        <dbReference type="EMBL" id="HER43195.1"/>
    </source>
</evidence>
<evidence type="ECO:0000256" key="1">
    <source>
        <dbReference type="ARBA" id="ARBA00005870"/>
    </source>
</evidence>
<dbReference type="Pfam" id="PF14492">
    <property type="entry name" value="EFG_III"/>
    <property type="match status" value="1"/>
</dbReference>
<evidence type="ECO:0000259" key="5">
    <source>
        <dbReference type="PROSITE" id="PS51722"/>
    </source>
</evidence>
<dbReference type="NCBIfam" id="NF009381">
    <property type="entry name" value="PRK12740.1-5"/>
    <property type="match status" value="1"/>
</dbReference>
<dbReference type="CDD" id="cd04170">
    <property type="entry name" value="EF-G_bact"/>
    <property type="match status" value="1"/>
</dbReference>
<evidence type="ECO:0000256" key="2">
    <source>
        <dbReference type="ARBA" id="ARBA00022741"/>
    </source>
</evidence>
<dbReference type="Gene3D" id="3.30.230.10">
    <property type="match status" value="1"/>
</dbReference>
<dbReference type="InterPro" id="IPR014721">
    <property type="entry name" value="Ribsml_uS5_D2-typ_fold_subgr"/>
</dbReference>
<name>A0A7V2ATY2_UNCEI</name>
<dbReference type="GO" id="GO:0003924">
    <property type="term" value="F:GTPase activity"/>
    <property type="evidence" value="ECO:0007669"/>
    <property type="project" value="InterPro"/>
</dbReference>
<dbReference type="NCBIfam" id="NF009891">
    <property type="entry name" value="PRK13351.1-1"/>
    <property type="match status" value="1"/>
</dbReference>
<dbReference type="InterPro" id="IPR035647">
    <property type="entry name" value="EFG_III/V"/>
</dbReference>
<dbReference type="Gene3D" id="3.30.70.240">
    <property type="match status" value="1"/>
</dbReference>
<dbReference type="FunFam" id="3.30.230.10:FF:000003">
    <property type="entry name" value="Elongation factor G"/>
    <property type="match status" value="1"/>
</dbReference>
<keyword evidence="6" id="KW-0251">Elongation factor</keyword>
<dbReference type="InterPro" id="IPR053905">
    <property type="entry name" value="EF-G-like_DII"/>
</dbReference>
<dbReference type="InterPro" id="IPR005517">
    <property type="entry name" value="Transl_elong_EFG/EF2_IV"/>
</dbReference>